<dbReference type="AlphaFoldDB" id="A0AAD3XN49"/>
<name>A0AAD3XN49_NEPGR</name>
<keyword evidence="5" id="KW-1185">Reference proteome</keyword>
<accession>A0AAD3XN49</accession>
<comment type="caution">
    <text evidence="4">The sequence shown here is derived from an EMBL/GenBank/DDBJ whole genome shotgun (WGS) entry which is preliminary data.</text>
</comment>
<protein>
    <recommendedName>
        <fullName evidence="3">Alpha/beta hydrolase fold-3 domain-containing protein</fullName>
    </recommendedName>
</protein>
<proteinExistence type="inferred from homology"/>
<dbReference type="PANTHER" id="PTHR23024">
    <property type="entry name" value="ARYLACETAMIDE DEACETYLASE"/>
    <property type="match status" value="1"/>
</dbReference>
<dbReference type="PROSITE" id="PS01174">
    <property type="entry name" value="LIPASE_GDXG_SER"/>
    <property type="match status" value="1"/>
</dbReference>
<comment type="similarity">
    <text evidence="1">Belongs to the 'GDXG' lipolytic enzyme family.</text>
</comment>
<evidence type="ECO:0000313" key="4">
    <source>
        <dbReference type="EMBL" id="GMH10992.1"/>
    </source>
</evidence>
<reference evidence="4" key="1">
    <citation type="submission" date="2023-05" db="EMBL/GenBank/DDBJ databases">
        <title>Nepenthes gracilis genome sequencing.</title>
        <authorList>
            <person name="Fukushima K."/>
        </authorList>
    </citation>
    <scope>NUCLEOTIDE SEQUENCE</scope>
    <source>
        <strain evidence="4">SING2019-196</strain>
    </source>
</reference>
<evidence type="ECO:0000256" key="1">
    <source>
        <dbReference type="ARBA" id="ARBA00010515"/>
    </source>
</evidence>
<dbReference type="InterPro" id="IPR050466">
    <property type="entry name" value="Carboxylest/Gibb_receptor"/>
</dbReference>
<dbReference type="Pfam" id="PF07859">
    <property type="entry name" value="Abhydrolase_3"/>
    <property type="match status" value="2"/>
</dbReference>
<feature type="domain" description="Alpha/beta hydrolase fold-3" evidence="3">
    <location>
        <begin position="198"/>
        <end position="279"/>
    </location>
</feature>
<dbReference type="GO" id="GO:0016787">
    <property type="term" value="F:hydrolase activity"/>
    <property type="evidence" value="ECO:0007669"/>
    <property type="project" value="InterPro"/>
</dbReference>
<dbReference type="InterPro" id="IPR029058">
    <property type="entry name" value="AB_hydrolase_fold"/>
</dbReference>
<organism evidence="4 5">
    <name type="scientific">Nepenthes gracilis</name>
    <name type="common">Slender pitcher plant</name>
    <dbReference type="NCBI Taxonomy" id="150966"/>
    <lineage>
        <taxon>Eukaryota</taxon>
        <taxon>Viridiplantae</taxon>
        <taxon>Streptophyta</taxon>
        <taxon>Embryophyta</taxon>
        <taxon>Tracheophyta</taxon>
        <taxon>Spermatophyta</taxon>
        <taxon>Magnoliopsida</taxon>
        <taxon>eudicotyledons</taxon>
        <taxon>Gunneridae</taxon>
        <taxon>Pentapetalae</taxon>
        <taxon>Caryophyllales</taxon>
        <taxon>Nepenthaceae</taxon>
        <taxon>Nepenthes</taxon>
    </lineage>
</organism>
<evidence type="ECO:0000313" key="5">
    <source>
        <dbReference type="Proteomes" id="UP001279734"/>
    </source>
</evidence>
<dbReference type="SUPFAM" id="SSF53474">
    <property type="entry name" value="alpha/beta-Hydrolases"/>
    <property type="match status" value="1"/>
</dbReference>
<feature type="active site" evidence="2">
    <location>
        <position position="164"/>
    </location>
</feature>
<dbReference type="EMBL" id="BSYO01000010">
    <property type="protein sequence ID" value="GMH10992.1"/>
    <property type="molecule type" value="Genomic_DNA"/>
</dbReference>
<dbReference type="InterPro" id="IPR013094">
    <property type="entry name" value="AB_hydrolase_3"/>
</dbReference>
<dbReference type="PANTHER" id="PTHR23024:SF479">
    <property type="entry name" value="CARBOXYLESTERASE 2-RELATED"/>
    <property type="match status" value="1"/>
</dbReference>
<sequence length="302" mass="33390">MESNDSSEVVHDFYPRFRVYKDGRVERFRRVNIVPPSDDPKTGVQSKDVVVSPETGLSARLFRPPIPNPGQKLPLLIYNHGGAFCLESAFSSVFHNYLNSLVAEANVIAVSVDYRLAPEHPIPACYEDSWAVTRWVFSHSNGGGPDPWLNRDADFDRVFLAGDSAGANIAHDTLIRAGSDGGMKILGAVLAHPFFGNDEPDKLWACICPDSSGVDDPRLNPAADPTRLSRVVCRMVMICVAEEDSLRERGVTYYEALRTSGWGGEAELVETEGEGHVFHLFNQESERAVTQLKRVASFLNRV</sequence>
<gene>
    <name evidence="4" type="ORF">Nepgr_012833</name>
</gene>
<evidence type="ECO:0000259" key="3">
    <source>
        <dbReference type="Pfam" id="PF07859"/>
    </source>
</evidence>
<evidence type="ECO:0000256" key="2">
    <source>
        <dbReference type="PROSITE-ProRule" id="PRU10038"/>
    </source>
</evidence>
<dbReference type="Gene3D" id="3.40.50.1820">
    <property type="entry name" value="alpha/beta hydrolase"/>
    <property type="match status" value="1"/>
</dbReference>
<dbReference type="Proteomes" id="UP001279734">
    <property type="component" value="Unassembled WGS sequence"/>
</dbReference>
<dbReference type="InterPro" id="IPR033140">
    <property type="entry name" value="Lipase_GDXG_put_SER_AS"/>
</dbReference>
<feature type="domain" description="Alpha/beta hydrolase fold-3" evidence="3">
    <location>
        <begin position="76"/>
        <end position="195"/>
    </location>
</feature>